<proteinExistence type="inferred from homology"/>
<comment type="caution">
    <text evidence="9">The sequence shown here is derived from an EMBL/GenBank/DDBJ whole genome shotgun (WGS) entry which is preliminary data.</text>
</comment>
<comment type="similarity">
    <text evidence="5">Belongs to the OXA1/ALB3/YidC family.</text>
</comment>
<dbReference type="InterPro" id="IPR028055">
    <property type="entry name" value="YidC/Oxa/ALB_C"/>
</dbReference>
<keyword evidence="3 6" id="KW-1133">Transmembrane helix</keyword>
<evidence type="ECO:0000256" key="4">
    <source>
        <dbReference type="ARBA" id="ARBA00023136"/>
    </source>
</evidence>
<keyword evidence="4 6" id="KW-0472">Membrane</keyword>
<keyword evidence="2 5" id="KW-0812">Transmembrane</keyword>
<keyword evidence="7" id="KW-0732">Signal</keyword>
<feature type="domain" description="Membrane insertase YidC/Oxa/ALB C-terminal" evidence="8">
    <location>
        <begin position="111"/>
        <end position="320"/>
    </location>
</feature>
<dbReference type="AlphaFoldDB" id="A0A7X2N2R5"/>
<dbReference type="InterPro" id="IPR047196">
    <property type="entry name" value="YidC_ALB_C"/>
</dbReference>
<evidence type="ECO:0000259" key="8">
    <source>
        <dbReference type="Pfam" id="PF02096"/>
    </source>
</evidence>
<dbReference type="Pfam" id="PF02096">
    <property type="entry name" value="60KD_IMP"/>
    <property type="match status" value="1"/>
</dbReference>
<dbReference type="PANTHER" id="PTHR12428:SF14">
    <property type="entry name" value="ALBINO3-LIKE PROTEIN 1, CHLOROPLASTIC"/>
    <property type="match status" value="1"/>
</dbReference>
<dbReference type="RefSeq" id="WP_154459376.1">
    <property type="nucleotide sequence ID" value="NZ_VUMM01000002.1"/>
</dbReference>
<protein>
    <submittedName>
        <fullName evidence="9">YidC/Oxa1 family membrane protein insertase</fullName>
    </submittedName>
</protein>
<accession>A0A7X2N2R5</accession>
<reference evidence="9 10" key="1">
    <citation type="submission" date="2019-08" db="EMBL/GenBank/DDBJ databases">
        <title>In-depth cultivation of the pig gut microbiome towards novel bacterial diversity and tailored functional studies.</title>
        <authorList>
            <person name="Wylensek D."/>
            <person name="Hitch T.C.A."/>
            <person name="Clavel T."/>
        </authorList>
    </citation>
    <scope>NUCLEOTIDE SEQUENCE [LARGE SCALE GENOMIC DNA]</scope>
    <source>
        <strain evidence="9 10">LKV-178-WT-2G</strain>
    </source>
</reference>
<evidence type="ECO:0000256" key="5">
    <source>
        <dbReference type="RuleBase" id="RU003945"/>
    </source>
</evidence>
<name>A0A7X2N2R5_9FIRM</name>
<feature type="transmembrane region" description="Helical" evidence="6">
    <location>
        <begin position="110"/>
        <end position="129"/>
    </location>
</feature>
<evidence type="ECO:0000256" key="1">
    <source>
        <dbReference type="ARBA" id="ARBA00004141"/>
    </source>
</evidence>
<evidence type="ECO:0000256" key="7">
    <source>
        <dbReference type="SAM" id="SignalP"/>
    </source>
</evidence>
<dbReference type="NCBIfam" id="TIGR03592">
    <property type="entry name" value="yidC_oxa1_cterm"/>
    <property type="match status" value="1"/>
</dbReference>
<evidence type="ECO:0000313" key="10">
    <source>
        <dbReference type="Proteomes" id="UP000470082"/>
    </source>
</evidence>
<dbReference type="EMBL" id="VUMM01000002">
    <property type="protein sequence ID" value="MSS00908.1"/>
    <property type="molecule type" value="Genomic_DNA"/>
</dbReference>
<keyword evidence="10" id="KW-1185">Reference proteome</keyword>
<dbReference type="GO" id="GO:0051205">
    <property type="term" value="P:protein insertion into membrane"/>
    <property type="evidence" value="ECO:0007669"/>
    <property type="project" value="TreeGrafter"/>
</dbReference>
<feature type="signal peptide" evidence="7">
    <location>
        <begin position="1"/>
        <end position="24"/>
    </location>
</feature>
<feature type="transmembrane region" description="Helical" evidence="6">
    <location>
        <begin position="281"/>
        <end position="297"/>
    </location>
</feature>
<gene>
    <name evidence="9" type="ORF">FYJ50_02015</name>
</gene>
<dbReference type="InterPro" id="IPR001708">
    <property type="entry name" value="YidC/ALB3/OXA1/COX18"/>
</dbReference>
<evidence type="ECO:0000256" key="2">
    <source>
        <dbReference type="ARBA" id="ARBA00022692"/>
    </source>
</evidence>
<dbReference type="GO" id="GO:0016020">
    <property type="term" value="C:membrane"/>
    <property type="evidence" value="ECO:0007669"/>
    <property type="project" value="UniProtKB-SubCell"/>
</dbReference>
<comment type="subcellular location">
    <subcellularLocation>
        <location evidence="1 5">Membrane</location>
        <topology evidence="1 5">Multi-pass membrane protein</topology>
    </subcellularLocation>
</comment>
<feature type="transmembrane region" description="Helical" evidence="6">
    <location>
        <begin position="221"/>
        <end position="245"/>
    </location>
</feature>
<evidence type="ECO:0000256" key="6">
    <source>
        <dbReference type="SAM" id="Phobius"/>
    </source>
</evidence>
<evidence type="ECO:0000313" key="9">
    <source>
        <dbReference type="EMBL" id="MSS00908.1"/>
    </source>
</evidence>
<feature type="chain" id="PRO_5039161482" evidence="7">
    <location>
        <begin position="25"/>
        <end position="329"/>
    </location>
</feature>
<dbReference type="PANTHER" id="PTHR12428">
    <property type="entry name" value="OXA1"/>
    <property type="match status" value="1"/>
</dbReference>
<dbReference type="CDD" id="cd20070">
    <property type="entry name" value="5TM_YidC_Alb3"/>
    <property type="match status" value="1"/>
</dbReference>
<dbReference type="GO" id="GO:0032977">
    <property type="term" value="F:membrane insertase activity"/>
    <property type="evidence" value="ECO:0007669"/>
    <property type="project" value="InterPro"/>
</dbReference>
<organism evidence="9 10">
    <name type="scientific">Floccifex porci</name>
    <dbReference type="NCBI Taxonomy" id="2606629"/>
    <lineage>
        <taxon>Bacteria</taxon>
        <taxon>Bacillati</taxon>
        <taxon>Bacillota</taxon>
        <taxon>Erysipelotrichia</taxon>
        <taxon>Erysipelotrichales</taxon>
        <taxon>Erysipelotrichaceae</taxon>
        <taxon>Floccifex</taxon>
    </lineage>
</organism>
<sequence length="329" mass="37930">MKKFLQNKAKILMVCLFVILTCTACSNPRGSDGKTRLDQIIAIEETQVEKGKVSLEGHKKEKEYKKLKDSDLITIEKTEFKDALDNGWFEGIIVWPIAQLLNIISSKTDAGIGIICTTILIQLILFVFTRKSQMSTQRMQAIQPEIARIQNKYADKTDDASKMKMYQETQEIYTKYDIHPFGSMLVTFMQFPVMIGMYYATMRAISVVNGSFLGLDLSGTVMYGLKNLQIGYIIIYVLMIVFQFVSMKMPVWIKKYEDKQNHVKVKKYAEPEKKAQDPTQMTMYMSIIMIAVLYISWPIAMSFYWMISSLYRICQSVVLNLIMKKGDKK</sequence>
<evidence type="ECO:0000256" key="3">
    <source>
        <dbReference type="ARBA" id="ARBA00022989"/>
    </source>
</evidence>
<dbReference type="Proteomes" id="UP000470082">
    <property type="component" value="Unassembled WGS sequence"/>
</dbReference>